<dbReference type="EMBL" id="KV427607">
    <property type="protein sequence ID" value="KZT11403.1"/>
    <property type="molecule type" value="Genomic_DNA"/>
</dbReference>
<dbReference type="RefSeq" id="XP_040769143.1">
    <property type="nucleotide sequence ID" value="XM_040901790.1"/>
</dbReference>
<evidence type="ECO:0008006" key="3">
    <source>
        <dbReference type="Google" id="ProtNLM"/>
    </source>
</evidence>
<evidence type="ECO:0000313" key="1">
    <source>
        <dbReference type="EMBL" id="KZT11403.1"/>
    </source>
</evidence>
<evidence type="ECO:0000313" key="2">
    <source>
        <dbReference type="Proteomes" id="UP000076871"/>
    </source>
</evidence>
<name>A0A165H8U1_9APHY</name>
<dbReference type="Gene3D" id="3.30.710.10">
    <property type="entry name" value="Potassium Channel Kv1.1, Chain A"/>
    <property type="match status" value="1"/>
</dbReference>
<dbReference type="OrthoDB" id="6359816at2759"/>
<gene>
    <name evidence="1" type="ORF">LAESUDRAFT_268489</name>
</gene>
<dbReference type="GeneID" id="63818822"/>
<sequence length="465" mass="51403">MCLLLCPSREIVIFGGDGGLIIRPRIAVASTLLSATSSGASMREKDKKRKRAPVALSPPVDIGMSEGRRISAGSPHLWSNEGQPAESGDNAFFISGTRADVRTPPPPTREEAFRLAIFRSMDVCSFVDTKFLLFTRRFDSESDTFVHELRPVFAASATLTNASPEFDKRAWIILHLETVTVTQLGRHDIPEFANKRLSAVEYGYESDSDLEDEERDWAISDSGAVEDREVRKVLEEKERQATPRAEVATKSDIEDTTMAGTGRESSILLASGNDTMSPSVTMIKPVCVGRTIFVHDMAYKTWKALIAYLYTGHIEFAPLRSCLQSAKAEGKTAAPPLYPGVKSPSCSPKSMYRLADKYDLPELKKLASENIRSQLSAENILDEVFSEFSSRYPEIYQLEVAFLVANCGHQGVKDALPNWIAAITNGQLPHTNDVLSTFISELISRRRHDSSHEVCSTNGLTFWAA</sequence>
<organism evidence="1 2">
    <name type="scientific">Laetiporus sulphureus 93-53</name>
    <dbReference type="NCBI Taxonomy" id="1314785"/>
    <lineage>
        <taxon>Eukaryota</taxon>
        <taxon>Fungi</taxon>
        <taxon>Dikarya</taxon>
        <taxon>Basidiomycota</taxon>
        <taxon>Agaricomycotina</taxon>
        <taxon>Agaricomycetes</taxon>
        <taxon>Polyporales</taxon>
        <taxon>Laetiporus</taxon>
    </lineage>
</organism>
<keyword evidence="2" id="KW-1185">Reference proteome</keyword>
<reference evidence="1 2" key="1">
    <citation type="journal article" date="2016" name="Mol. Biol. Evol.">
        <title>Comparative Genomics of Early-Diverging Mushroom-Forming Fungi Provides Insights into the Origins of Lignocellulose Decay Capabilities.</title>
        <authorList>
            <person name="Nagy L.G."/>
            <person name="Riley R."/>
            <person name="Tritt A."/>
            <person name="Adam C."/>
            <person name="Daum C."/>
            <person name="Floudas D."/>
            <person name="Sun H."/>
            <person name="Yadav J.S."/>
            <person name="Pangilinan J."/>
            <person name="Larsson K.H."/>
            <person name="Matsuura K."/>
            <person name="Barry K."/>
            <person name="Labutti K."/>
            <person name="Kuo R."/>
            <person name="Ohm R.A."/>
            <person name="Bhattacharya S.S."/>
            <person name="Shirouzu T."/>
            <person name="Yoshinaga Y."/>
            <person name="Martin F.M."/>
            <person name="Grigoriev I.V."/>
            <person name="Hibbett D.S."/>
        </authorList>
    </citation>
    <scope>NUCLEOTIDE SEQUENCE [LARGE SCALE GENOMIC DNA]</scope>
    <source>
        <strain evidence="1 2">93-53</strain>
    </source>
</reference>
<accession>A0A165H8U1</accession>
<dbReference type="Proteomes" id="UP000076871">
    <property type="component" value="Unassembled WGS sequence"/>
</dbReference>
<proteinExistence type="predicted"/>
<dbReference type="InParanoid" id="A0A165H8U1"/>
<protein>
    <recommendedName>
        <fullName evidence="3">BTB domain-containing protein</fullName>
    </recommendedName>
</protein>
<dbReference type="InterPro" id="IPR011333">
    <property type="entry name" value="SKP1/BTB/POZ_sf"/>
</dbReference>
<dbReference type="AlphaFoldDB" id="A0A165H8U1"/>